<accession>A0A7X3LUG0</accession>
<evidence type="ECO:0008006" key="4">
    <source>
        <dbReference type="Google" id="ProtNLM"/>
    </source>
</evidence>
<reference evidence="2 3" key="1">
    <citation type="submission" date="2019-12" db="EMBL/GenBank/DDBJ databases">
        <authorList>
            <person name="Li M."/>
        </authorList>
    </citation>
    <scope>NUCLEOTIDE SEQUENCE [LARGE SCALE GENOMIC DNA]</scope>
    <source>
        <strain evidence="2 3">GBMRC 2046</strain>
    </source>
</reference>
<name>A0A7X3LUG0_9HYPH</name>
<dbReference type="Pfam" id="PF12118">
    <property type="entry name" value="SprA-related"/>
    <property type="match status" value="1"/>
</dbReference>
<protein>
    <recommendedName>
        <fullName evidence="4">SprA-related family protein</fullName>
    </recommendedName>
</protein>
<feature type="compositionally biased region" description="Basic and acidic residues" evidence="1">
    <location>
        <begin position="114"/>
        <end position="132"/>
    </location>
</feature>
<comment type="caution">
    <text evidence="2">The sequence shown here is derived from an EMBL/GenBank/DDBJ whole genome shotgun (WGS) entry which is preliminary data.</text>
</comment>
<evidence type="ECO:0000313" key="3">
    <source>
        <dbReference type="Proteomes" id="UP000433101"/>
    </source>
</evidence>
<organism evidence="2 3">
    <name type="scientific">Stappia sediminis</name>
    <dbReference type="NCBI Taxonomy" id="2692190"/>
    <lineage>
        <taxon>Bacteria</taxon>
        <taxon>Pseudomonadati</taxon>
        <taxon>Pseudomonadota</taxon>
        <taxon>Alphaproteobacteria</taxon>
        <taxon>Hyphomicrobiales</taxon>
        <taxon>Stappiaceae</taxon>
        <taxon>Stappia</taxon>
    </lineage>
</organism>
<dbReference type="AlphaFoldDB" id="A0A7X3LUG0"/>
<dbReference type="RefSeq" id="WP_160775466.1">
    <property type="nucleotide sequence ID" value="NZ_WUMV01000003.1"/>
</dbReference>
<dbReference type="InterPro" id="IPR021973">
    <property type="entry name" value="SprA-related"/>
</dbReference>
<feature type="region of interest" description="Disordered" evidence="1">
    <location>
        <begin position="1"/>
        <end position="176"/>
    </location>
</feature>
<dbReference type="Proteomes" id="UP000433101">
    <property type="component" value="Unassembled WGS sequence"/>
</dbReference>
<feature type="compositionally biased region" description="Polar residues" evidence="1">
    <location>
        <begin position="193"/>
        <end position="206"/>
    </location>
</feature>
<gene>
    <name evidence="2" type="ORF">GR183_10185</name>
</gene>
<feature type="compositionally biased region" description="Basic and acidic residues" evidence="1">
    <location>
        <begin position="72"/>
        <end position="100"/>
    </location>
</feature>
<evidence type="ECO:0000313" key="2">
    <source>
        <dbReference type="EMBL" id="MXN65268.1"/>
    </source>
</evidence>
<feature type="compositionally biased region" description="Low complexity" evidence="1">
    <location>
        <begin position="227"/>
        <end position="243"/>
    </location>
</feature>
<feature type="compositionally biased region" description="Low complexity" evidence="1">
    <location>
        <begin position="17"/>
        <end position="34"/>
    </location>
</feature>
<sequence>MSLGVGLPFASPFQRPVSAAAPSAVASANGAVAARDPARPEGNQATQNIATQRADAVRASDETSATHLNHGRQPDEERRKPGEIAKEDRKPGETEAKSDKPSAGGEELSEDEENQVRELKQRDTEVRQHEQAHAAVGGPYAGSPQYEFTTGPDGKKYATSGEVPIDASAERTPEQTIRKAEIVIRAALAPAEPSSQDRQVAQQAQRLRTEAQAELRKQKQGEGDENGGTAKASGQGSSSASDALAGALQAAAAAYEQTASAIFGSTVGGGSLFGDGVIA</sequence>
<keyword evidence="3" id="KW-1185">Reference proteome</keyword>
<evidence type="ECO:0000256" key="1">
    <source>
        <dbReference type="SAM" id="MobiDB-lite"/>
    </source>
</evidence>
<feature type="region of interest" description="Disordered" evidence="1">
    <location>
        <begin position="188"/>
        <end position="243"/>
    </location>
</feature>
<dbReference type="EMBL" id="WUMV01000003">
    <property type="protein sequence ID" value="MXN65268.1"/>
    <property type="molecule type" value="Genomic_DNA"/>
</dbReference>
<proteinExistence type="predicted"/>
<feature type="compositionally biased region" description="Basic and acidic residues" evidence="1">
    <location>
        <begin position="207"/>
        <end position="222"/>
    </location>
</feature>